<reference evidence="1 2" key="1">
    <citation type="journal article" date="2015" name="PLoS ONE">
        <title>Lysis to Kill: Evaluation of the Lytic Abilities, and Genomics of Nine Bacteriophages Infective for Gordonia spp. and Their Potential Use in Activated Sludge Foam Biocontrol.</title>
        <authorList>
            <person name="Dyson Z.A."/>
            <person name="Tucci J."/>
            <person name="Seviour R.J."/>
            <person name="Petrovski S."/>
        </authorList>
    </citation>
    <scope>NUCLEOTIDE SEQUENCE [LARGE SCALE GENOMIC DNA]</scope>
</reference>
<name>A0A0K0N6Q7_9CAUD</name>
<dbReference type="Proteomes" id="UP000204476">
    <property type="component" value="Genome"/>
</dbReference>
<organism evidence="1 2">
    <name type="scientific">Gordonia phage GTE8</name>
    <dbReference type="NCBI Taxonomy" id="1647475"/>
    <lineage>
        <taxon>Viruses</taxon>
        <taxon>Duplodnaviria</taxon>
        <taxon>Heunggongvirae</taxon>
        <taxon>Uroviricota</taxon>
        <taxon>Caudoviricetes</taxon>
        <taxon>Zierdtviridae</taxon>
        <taxon>Emilbogenvirinae</taxon>
        <taxon>Foxborovirus</taxon>
        <taxon>Foxborovirus GTE8</taxon>
    </lineage>
</organism>
<sequence>MDDQTPRHSHGGGVLSCVRLLVCACWWSAVCVHLSASRGVWGGVSIRRRSQGIARLERFAKNFTYARLDIGKCMYRESKIIISRIYLFIPPRYIYIYICIRHCNRHRGRGPI</sequence>
<dbReference type="KEGG" id="vg:26516038"/>
<accession>A0A0K0N6Q7</accession>
<dbReference type="GeneID" id="26516038"/>
<evidence type="ECO:0000313" key="1">
    <source>
        <dbReference type="EMBL" id="AKJ72423.1"/>
    </source>
</evidence>
<dbReference type="RefSeq" id="YP_009187142.1">
    <property type="nucleotide sequence ID" value="NC_028653.1"/>
</dbReference>
<keyword evidence="2" id="KW-1185">Reference proteome</keyword>
<dbReference type="EMBL" id="KR053201">
    <property type="protein sequence ID" value="AKJ72423.1"/>
    <property type="molecule type" value="Genomic_DNA"/>
</dbReference>
<evidence type="ECO:0000313" key="2">
    <source>
        <dbReference type="Proteomes" id="UP000204476"/>
    </source>
</evidence>
<gene>
    <name evidence="1" type="ORF">GTE8_80</name>
</gene>
<protein>
    <submittedName>
        <fullName evidence="1">Uncharacterized protein</fullName>
    </submittedName>
</protein>
<proteinExistence type="predicted"/>